<dbReference type="GO" id="GO:0005886">
    <property type="term" value="C:plasma membrane"/>
    <property type="evidence" value="ECO:0007669"/>
    <property type="project" value="UniProtKB-SubCell"/>
</dbReference>
<sequence length="240" mass="26087">MERNTALPQREARREQPHSTYPLIVRSRPVNLNDTNVLLAMAATIAFAVTGVLAVAERRVDFFSAIMLGVIAAVGGGTVRDLILDVPIFWSLDLAYIRFAVLASILTFVAMSFFARPVMFSLMVYIDGLGAAMFGIGGAYKAYELGFAWPIGPLMMGVITAIGGGLIRDVLAGRKTLLMSDEVYAMPVVIGCLVMLLTLQFSPEHGPEGLLAGTVIAFSLRAVVIFWSLRLPRWFTTQSP</sequence>
<dbReference type="EMBL" id="CP005963">
    <property type="protein sequence ID" value="AGM40202.1"/>
    <property type="molecule type" value="Genomic_DNA"/>
</dbReference>
<gene>
    <name evidence="9" type="ORF">SPISAL_00505</name>
</gene>
<evidence type="ECO:0000256" key="2">
    <source>
        <dbReference type="ARBA" id="ARBA00008193"/>
    </source>
</evidence>
<feature type="transmembrane region" description="Helical" evidence="7">
    <location>
        <begin position="149"/>
        <end position="171"/>
    </location>
</feature>
<dbReference type="Proteomes" id="UP000017881">
    <property type="component" value="Chromosome"/>
</dbReference>
<evidence type="ECO:0000256" key="3">
    <source>
        <dbReference type="ARBA" id="ARBA00022475"/>
    </source>
</evidence>
<dbReference type="PANTHER" id="PTHR30506">
    <property type="entry name" value="INNER MEMBRANE PROTEIN"/>
    <property type="match status" value="1"/>
</dbReference>
<keyword evidence="3" id="KW-1003">Cell membrane</keyword>
<dbReference type="Pfam" id="PF03458">
    <property type="entry name" value="Gly_transporter"/>
    <property type="match status" value="2"/>
</dbReference>
<dbReference type="KEGG" id="ssal:SPISAL_00505"/>
<feature type="transmembrane region" description="Helical" evidence="7">
    <location>
        <begin position="209"/>
        <end position="229"/>
    </location>
</feature>
<feature type="domain" description="Glycine transporter" evidence="8">
    <location>
        <begin position="38"/>
        <end position="110"/>
    </location>
</feature>
<feature type="transmembrane region" description="Helical" evidence="7">
    <location>
        <begin position="183"/>
        <end position="203"/>
    </location>
</feature>
<protein>
    <recommendedName>
        <fullName evidence="8">Glycine transporter domain-containing protein</fullName>
    </recommendedName>
</protein>
<dbReference type="HOGENOM" id="CLU_064906_2_2_6"/>
<feature type="domain" description="Glycine transporter" evidence="8">
    <location>
        <begin position="125"/>
        <end position="198"/>
    </location>
</feature>
<evidence type="ECO:0000313" key="10">
    <source>
        <dbReference type="Proteomes" id="UP000017881"/>
    </source>
</evidence>
<reference evidence="9 10" key="1">
    <citation type="journal article" date="2013" name="Genome Announc.">
        <title>Draft Genome of Spiribacter salinus M19-40, an Abundant Gammaproteobacterium in Aquatic Hypersaline Environments.</title>
        <authorList>
            <person name="Leon M.J."/>
            <person name="Ghai R."/>
            <person name="Fernandez A.B."/>
            <person name="Sanchez-Porro C."/>
            <person name="Rodriguez-Valera F."/>
            <person name="Ventosa A."/>
        </authorList>
    </citation>
    <scope>NUCLEOTIDE SEQUENCE [LARGE SCALE GENOMIC DNA]</scope>
    <source>
        <strain evidence="9">M19-40</strain>
    </source>
</reference>
<dbReference type="PANTHER" id="PTHR30506:SF3">
    <property type="entry name" value="UPF0126 INNER MEMBRANE PROTEIN YADS-RELATED"/>
    <property type="match status" value="1"/>
</dbReference>
<feature type="transmembrane region" description="Helical" evidence="7">
    <location>
        <begin position="95"/>
        <end position="115"/>
    </location>
</feature>
<feature type="transmembrane region" description="Helical" evidence="7">
    <location>
        <begin position="37"/>
        <end position="55"/>
    </location>
</feature>
<keyword evidence="6 7" id="KW-0472">Membrane</keyword>
<dbReference type="InterPro" id="IPR005115">
    <property type="entry name" value="Gly_transporter"/>
</dbReference>
<dbReference type="AlphaFoldDB" id="R4VHV4"/>
<accession>R4VHV4</accession>
<feature type="transmembrane region" description="Helical" evidence="7">
    <location>
        <begin position="62"/>
        <end position="83"/>
    </location>
</feature>
<evidence type="ECO:0000259" key="8">
    <source>
        <dbReference type="Pfam" id="PF03458"/>
    </source>
</evidence>
<evidence type="ECO:0000256" key="6">
    <source>
        <dbReference type="ARBA" id="ARBA00023136"/>
    </source>
</evidence>
<evidence type="ECO:0000313" key="9">
    <source>
        <dbReference type="EMBL" id="AGM40202.1"/>
    </source>
</evidence>
<dbReference type="eggNOG" id="COG2860">
    <property type="taxonomic scope" value="Bacteria"/>
</dbReference>
<evidence type="ECO:0000256" key="4">
    <source>
        <dbReference type="ARBA" id="ARBA00022692"/>
    </source>
</evidence>
<feature type="transmembrane region" description="Helical" evidence="7">
    <location>
        <begin position="122"/>
        <end position="143"/>
    </location>
</feature>
<keyword evidence="10" id="KW-1185">Reference proteome</keyword>
<name>R4VHV4_9GAMM</name>
<comment type="similarity">
    <text evidence="2">Belongs to the UPF0126 family.</text>
</comment>
<evidence type="ECO:0000256" key="1">
    <source>
        <dbReference type="ARBA" id="ARBA00004651"/>
    </source>
</evidence>
<organism evidence="9 10">
    <name type="scientific">Spiribacter salinus M19-40</name>
    <dbReference type="NCBI Taxonomy" id="1260251"/>
    <lineage>
        <taxon>Bacteria</taxon>
        <taxon>Pseudomonadati</taxon>
        <taxon>Pseudomonadota</taxon>
        <taxon>Gammaproteobacteria</taxon>
        <taxon>Chromatiales</taxon>
        <taxon>Ectothiorhodospiraceae</taxon>
        <taxon>Spiribacter</taxon>
    </lineage>
</organism>
<evidence type="ECO:0000256" key="7">
    <source>
        <dbReference type="SAM" id="Phobius"/>
    </source>
</evidence>
<keyword evidence="4 7" id="KW-0812">Transmembrane</keyword>
<dbReference type="RefSeq" id="WP_016352509.1">
    <property type="nucleotide sequence ID" value="NC_021291.1"/>
</dbReference>
<proteinExistence type="inferred from homology"/>
<keyword evidence="5 7" id="KW-1133">Transmembrane helix</keyword>
<evidence type="ECO:0000256" key="5">
    <source>
        <dbReference type="ARBA" id="ARBA00022989"/>
    </source>
</evidence>
<comment type="subcellular location">
    <subcellularLocation>
        <location evidence="1">Cell membrane</location>
        <topology evidence="1">Multi-pass membrane protein</topology>
    </subcellularLocation>
</comment>